<reference evidence="3" key="2">
    <citation type="submission" date="2020-12" db="EMBL/GenBank/DDBJ databases">
        <authorList>
            <person name="Kanost M."/>
        </authorList>
    </citation>
    <scope>NUCLEOTIDE SEQUENCE</scope>
</reference>
<dbReference type="Pfam" id="PF22936">
    <property type="entry name" value="Pol_BBD"/>
    <property type="match status" value="1"/>
</dbReference>
<dbReference type="EMBL" id="JH668519">
    <property type="protein sequence ID" value="KAG6456671.1"/>
    <property type="molecule type" value="Genomic_DNA"/>
</dbReference>
<name>A0A921ZFT9_MANSE</name>
<sequence>MSTSGYLVNVPKLKGRENYDDWAFATSNFMLLEGIDLENLPATLSETETKKAKAKLVMTIDSSLYVHIKNETTVNGVWIKLKTLFDDSGYQRKISLLRTLISIRLKNSESMTAYVSHLVETAQKFKSTGFEIVDVWIGSLLLAGLPEKFSPMIMAIEHSGIAISVDVIKTKLLDMSEEVGTTGTNSAFLSKQRWKGGNTDRRDSFKPQTSMSNDDSSNSKEIKYYNCKKIGHFRNRCPELKSKETLNAFSAAFFNGNFSTEDWYIDSGASAHVTPNRECLLRTRPMDKNKEIVVANQMTVPVISVDDR</sequence>
<feature type="region of interest" description="Disordered" evidence="1">
    <location>
        <begin position="190"/>
        <end position="218"/>
    </location>
</feature>
<evidence type="ECO:0000313" key="3">
    <source>
        <dbReference type="EMBL" id="KAG6456671.1"/>
    </source>
</evidence>
<dbReference type="Proteomes" id="UP000791440">
    <property type="component" value="Unassembled WGS sequence"/>
</dbReference>
<keyword evidence="4" id="KW-1185">Reference proteome</keyword>
<feature type="compositionally biased region" description="Polar residues" evidence="1">
    <location>
        <begin position="206"/>
        <end position="216"/>
    </location>
</feature>
<feature type="domain" description="Retrovirus-related Pol polyprotein from transposon TNT 1-94-like beta-barrel" evidence="2">
    <location>
        <begin position="263"/>
        <end position="304"/>
    </location>
</feature>
<organism evidence="3 4">
    <name type="scientific">Manduca sexta</name>
    <name type="common">Tobacco hawkmoth</name>
    <name type="synonym">Tobacco hornworm</name>
    <dbReference type="NCBI Taxonomy" id="7130"/>
    <lineage>
        <taxon>Eukaryota</taxon>
        <taxon>Metazoa</taxon>
        <taxon>Ecdysozoa</taxon>
        <taxon>Arthropoda</taxon>
        <taxon>Hexapoda</taxon>
        <taxon>Insecta</taxon>
        <taxon>Pterygota</taxon>
        <taxon>Neoptera</taxon>
        <taxon>Endopterygota</taxon>
        <taxon>Lepidoptera</taxon>
        <taxon>Glossata</taxon>
        <taxon>Ditrysia</taxon>
        <taxon>Bombycoidea</taxon>
        <taxon>Sphingidae</taxon>
        <taxon>Sphinginae</taxon>
        <taxon>Sphingini</taxon>
        <taxon>Manduca</taxon>
    </lineage>
</organism>
<accession>A0A921ZFT9</accession>
<protein>
    <recommendedName>
        <fullName evidence="2">Retrovirus-related Pol polyprotein from transposon TNT 1-94-like beta-barrel domain-containing protein</fullName>
    </recommendedName>
</protein>
<proteinExistence type="predicted"/>
<dbReference type="PANTHER" id="PTHR47481">
    <property type="match status" value="1"/>
</dbReference>
<evidence type="ECO:0000256" key="1">
    <source>
        <dbReference type="SAM" id="MobiDB-lite"/>
    </source>
</evidence>
<gene>
    <name evidence="3" type="ORF">O3G_MSEX009873</name>
</gene>
<evidence type="ECO:0000259" key="2">
    <source>
        <dbReference type="Pfam" id="PF22936"/>
    </source>
</evidence>
<dbReference type="PANTHER" id="PTHR47481:SF14">
    <property type="entry name" value="RETROTRANSPOSON COPIA-LIKE N-TERMINAL DOMAIN-CONTAINING PROTEIN"/>
    <property type="match status" value="1"/>
</dbReference>
<comment type="caution">
    <text evidence="3">The sequence shown here is derived from an EMBL/GenBank/DDBJ whole genome shotgun (WGS) entry which is preliminary data.</text>
</comment>
<reference evidence="3" key="1">
    <citation type="journal article" date="2016" name="Insect Biochem. Mol. Biol.">
        <title>Multifaceted biological insights from a draft genome sequence of the tobacco hornworm moth, Manduca sexta.</title>
        <authorList>
            <person name="Kanost M.R."/>
            <person name="Arrese E.L."/>
            <person name="Cao X."/>
            <person name="Chen Y.R."/>
            <person name="Chellapilla S."/>
            <person name="Goldsmith M.R."/>
            <person name="Grosse-Wilde E."/>
            <person name="Heckel D.G."/>
            <person name="Herndon N."/>
            <person name="Jiang H."/>
            <person name="Papanicolaou A."/>
            <person name="Qu J."/>
            <person name="Soulages J.L."/>
            <person name="Vogel H."/>
            <person name="Walters J."/>
            <person name="Waterhouse R.M."/>
            <person name="Ahn S.J."/>
            <person name="Almeida F.C."/>
            <person name="An C."/>
            <person name="Aqrawi P."/>
            <person name="Bretschneider A."/>
            <person name="Bryant W.B."/>
            <person name="Bucks S."/>
            <person name="Chao H."/>
            <person name="Chevignon G."/>
            <person name="Christen J.M."/>
            <person name="Clarke D.F."/>
            <person name="Dittmer N.T."/>
            <person name="Ferguson L.C.F."/>
            <person name="Garavelou S."/>
            <person name="Gordon K.H.J."/>
            <person name="Gunaratna R.T."/>
            <person name="Han Y."/>
            <person name="Hauser F."/>
            <person name="He Y."/>
            <person name="Heidel-Fischer H."/>
            <person name="Hirsh A."/>
            <person name="Hu Y."/>
            <person name="Jiang H."/>
            <person name="Kalra D."/>
            <person name="Klinner C."/>
            <person name="Konig C."/>
            <person name="Kovar C."/>
            <person name="Kroll A.R."/>
            <person name="Kuwar S.S."/>
            <person name="Lee S.L."/>
            <person name="Lehman R."/>
            <person name="Li K."/>
            <person name="Li Z."/>
            <person name="Liang H."/>
            <person name="Lovelace S."/>
            <person name="Lu Z."/>
            <person name="Mansfield J.H."/>
            <person name="McCulloch K.J."/>
            <person name="Mathew T."/>
            <person name="Morton B."/>
            <person name="Muzny D.M."/>
            <person name="Neunemann D."/>
            <person name="Ongeri F."/>
            <person name="Pauchet Y."/>
            <person name="Pu L.L."/>
            <person name="Pyrousis I."/>
            <person name="Rao X.J."/>
            <person name="Redding A."/>
            <person name="Roesel C."/>
            <person name="Sanchez-Gracia A."/>
            <person name="Schaack S."/>
            <person name="Shukla A."/>
            <person name="Tetreau G."/>
            <person name="Wang Y."/>
            <person name="Xiong G.H."/>
            <person name="Traut W."/>
            <person name="Walsh T.K."/>
            <person name="Worley K.C."/>
            <person name="Wu D."/>
            <person name="Wu W."/>
            <person name="Wu Y.Q."/>
            <person name="Zhang X."/>
            <person name="Zou Z."/>
            <person name="Zucker H."/>
            <person name="Briscoe A.D."/>
            <person name="Burmester T."/>
            <person name="Clem R.J."/>
            <person name="Feyereisen R."/>
            <person name="Grimmelikhuijzen C.J.P."/>
            <person name="Hamodrakas S.J."/>
            <person name="Hansson B.S."/>
            <person name="Huguet E."/>
            <person name="Jermiin L.S."/>
            <person name="Lan Q."/>
            <person name="Lehman H.K."/>
            <person name="Lorenzen M."/>
            <person name="Merzendorfer H."/>
            <person name="Michalopoulos I."/>
            <person name="Morton D.B."/>
            <person name="Muthukrishnan S."/>
            <person name="Oakeshott J.G."/>
            <person name="Palmer W."/>
            <person name="Park Y."/>
            <person name="Passarelli A.L."/>
            <person name="Rozas J."/>
            <person name="Schwartz L.M."/>
            <person name="Smith W."/>
            <person name="Southgate A."/>
            <person name="Vilcinskas A."/>
            <person name="Vogt R."/>
            <person name="Wang P."/>
            <person name="Werren J."/>
            <person name="Yu X.Q."/>
            <person name="Zhou J.J."/>
            <person name="Brown S.J."/>
            <person name="Scherer S.E."/>
            <person name="Richards S."/>
            <person name="Blissard G.W."/>
        </authorList>
    </citation>
    <scope>NUCLEOTIDE SEQUENCE</scope>
</reference>
<dbReference type="Pfam" id="PF14223">
    <property type="entry name" value="Retrotran_gag_2"/>
    <property type="match status" value="1"/>
</dbReference>
<dbReference type="AlphaFoldDB" id="A0A921ZFT9"/>
<evidence type="ECO:0000313" key="4">
    <source>
        <dbReference type="Proteomes" id="UP000791440"/>
    </source>
</evidence>
<dbReference type="InterPro" id="IPR054722">
    <property type="entry name" value="PolX-like_BBD"/>
</dbReference>